<dbReference type="Proteomes" id="UP001285908">
    <property type="component" value="Unassembled WGS sequence"/>
</dbReference>
<dbReference type="AlphaFoldDB" id="A0AAJ0I2V1"/>
<evidence type="ECO:0000256" key="1">
    <source>
        <dbReference type="SAM" id="MobiDB-lite"/>
    </source>
</evidence>
<keyword evidence="3" id="KW-1185">Reference proteome</keyword>
<proteinExistence type="predicted"/>
<comment type="caution">
    <text evidence="2">The sequence shown here is derived from an EMBL/GenBank/DDBJ whole genome shotgun (WGS) entry which is preliminary data.</text>
</comment>
<feature type="region of interest" description="Disordered" evidence="1">
    <location>
        <begin position="1"/>
        <end position="23"/>
    </location>
</feature>
<protein>
    <submittedName>
        <fullName evidence="2">Uncharacterized protein</fullName>
    </submittedName>
</protein>
<dbReference type="EMBL" id="JAULSX010000006">
    <property type="protein sequence ID" value="KAK3488735.1"/>
    <property type="molecule type" value="Genomic_DNA"/>
</dbReference>
<dbReference type="GeneID" id="87878527"/>
<evidence type="ECO:0000313" key="3">
    <source>
        <dbReference type="Proteomes" id="UP001285908"/>
    </source>
</evidence>
<sequence>MMHNKRDGKVAVGAETDRHKGKITRSTAKQKLGRRMDSWMLEIERFGNVALTAPGWRGVGCHGCAKIVDNLDIPIHQEPTWQQTAKTTLRGNRDRDWPICSSTSLASHQFLAVGLRRTRNRHGRPRATPVEGRILNCNADGQANNRKVTDRGS</sequence>
<dbReference type="RefSeq" id="XP_062690442.1">
    <property type="nucleotide sequence ID" value="XM_062840905.1"/>
</dbReference>
<name>A0AAJ0I2V1_9PEZI</name>
<reference evidence="2 3" key="1">
    <citation type="journal article" date="2023" name="Mol. Phylogenet. Evol.">
        <title>Genome-scale phylogeny and comparative genomics of the fungal order Sordariales.</title>
        <authorList>
            <person name="Hensen N."/>
            <person name="Bonometti L."/>
            <person name="Westerberg I."/>
            <person name="Brannstrom I.O."/>
            <person name="Guillou S."/>
            <person name="Cros-Aarteil S."/>
            <person name="Calhoun S."/>
            <person name="Haridas S."/>
            <person name="Kuo A."/>
            <person name="Mondo S."/>
            <person name="Pangilinan J."/>
            <person name="Riley R."/>
            <person name="LaButti K."/>
            <person name="Andreopoulos B."/>
            <person name="Lipzen A."/>
            <person name="Chen C."/>
            <person name="Yan M."/>
            <person name="Daum C."/>
            <person name="Ng V."/>
            <person name="Clum A."/>
            <person name="Steindorff A."/>
            <person name="Ohm R.A."/>
            <person name="Martin F."/>
            <person name="Silar P."/>
            <person name="Natvig D.O."/>
            <person name="Lalanne C."/>
            <person name="Gautier V."/>
            <person name="Ament-Velasquez S.L."/>
            <person name="Kruys A."/>
            <person name="Hutchinson M.I."/>
            <person name="Powell A.J."/>
            <person name="Barry K."/>
            <person name="Miller A.N."/>
            <person name="Grigoriev I.V."/>
            <person name="Debuchy R."/>
            <person name="Gladieux P."/>
            <person name="Hiltunen Thoren M."/>
            <person name="Johannesson H."/>
        </authorList>
    </citation>
    <scope>NUCLEOTIDE SEQUENCE [LARGE SCALE GENOMIC DNA]</scope>
    <source>
        <strain evidence="2 3">FGSC 10403</strain>
    </source>
</reference>
<evidence type="ECO:0000313" key="2">
    <source>
        <dbReference type="EMBL" id="KAK3488735.1"/>
    </source>
</evidence>
<gene>
    <name evidence="2" type="ORF">B0T23DRAFT_444790</name>
</gene>
<accession>A0AAJ0I2V1</accession>
<organism evidence="2 3">
    <name type="scientific">Neurospora hispaniola</name>
    <dbReference type="NCBI Taxonomy" id="588809"/>
    <lineage>
        <taxon>Eukaryota</taxon>
        <taxon>Fungi</taxon>
        <taxon>Dikarya</taxon>
        <taxon>Ascomycota</taxon>
        <taxon>Pezizomycotina</taxon>
        <taxon>Sordariomycetes</taxon>
        <taxon>Sordariomycetidae</taxon>
        <taxon>Sordariales</taxon>
        <taxon>Sordariaceae</taxon>
        <taxon>Neurospora</taxon>
    </lineage>
</organism>